<dbReference type="Pfam" id="PF02441">
    <property type="entry name" value="Flavoprotein"/>
    <property type="match status" value="1"/>
</dbReference>
<dbReference type="UniPathway" id="UPA00241">
    <property type="reaction ID" value="UER00353"/>
</dbReference>
<dbReference type="InterPro" id="IPR036551">
    <property type="entry name" value="Flavin_trans-like"/>
</dbReference>
<dbReference type="GO" id="GO:0015941">
    <property type="term" value="P:pantothenate catabolic process"/>
    <property type="evidence" value="ECO:0007669"/>
    <property type="project" value="InterPro"/>
</dbReference>
<keyword evidence="3 4" id="KW-0436">Ligase</keyword>
<evidence type="ECO:0000256" key="4">
    <source>
        <dbReference type="RuleBase" id="RU364078"/>
    </source>
</evidence>
<dbReference type="InterPro" id="IPR003382">
    <property type="entry name" value="Flavoprotein"/>
</dbReference>
<dbReference type="GO" id="GO:0046872">
    <property type="term" value="F:metal ion binding"/>
    <property type="evidence" value="ECO:0007669"/>
    <property type="project" value="UniProtKB-KW"/>
</dbReference>
<sequence>MKKTIVVGVTGGIAAYKMVELVEKLKTQGNRTVVVMTPSAMKITSSKDFEKASGEKVISELFQKNFDYRKILKARKVEHISLVQSANLIVIAPATANIIAKLAQGIADDYLTTSILAATCPIIICPSMNVYMWHHPATQKNISILKSFGYHIIDPDSGMLACGYEGQGRLAAIETILQQINNLTKLTKQLQGKRIVVTAGGTREPIDDVRFITNKSSGKMGAAIAESAYLRGADVLLLRAKTSVKPRLDIKEKLFETADDLEKLLLKEIRDYDICIHTAAVSDFSIKNIKGKLSSDEKHTVILEPRQKILDQIKRVNPKIFLVAFKAEVGLSDKQLLEKARKIQANMIVANHVGRSDRGFESDNNEVFILGKTIRHVLLSPKSVVSEIILDEIVRAC</sequence>
<comment type="similarity">
    <text evidence="3 4">In the N-terminal section; belongs to the HFCD (homo-oligomeric flavin containing Cys decarboxylase) superfamily.</text>
</comment>
<dbReference type="GO" id="GO:0071513">
    <property type="term" value="C:phosphopantothenoylcysteine decarboxylase complex"/>
    <property type="evidence" value="ECO:0007669"/>
    <property type="project" value="TreeGrafter"/>
</dbReference>
<organism evidence="7 8">
    <name type="scientific">Candidatus Gottesmanbacteria bacterium RIFCSPLOWO2_01_FULL_43_11b</name>
    <dbReference type="NCBI Taxonomy" id="1798392"/>
    <lineage>
        <taxon>Bacteria</taxon>
        <taxon>Candidatus Gottesmaniibacteriota</taxon>
    </lineage>
</organism>
<comment type="catalytic activity">
    <reaction evidence="3 4">
        <text>N-[(R)-4-phosphopantothenoyl]-L-cysteine + H(+) = (R)-4'-phosphopantetheine + CO2</text>
        <dbReference type="Rhea" id="RHEA:16793"/>
        <dbReference type="ChEBI" id="CHEBI:15378"/>
        <dbReference type="ChEBI" id="CHEBI:16526"/>
        <dbReference type="ChEBI" id="CHEBI:59458"/>
        <dbReference type="ChEBI" id="CHEBI:61723"/>
        <dbReference type="EC" id="4.1.1.36"/>
    </reaction>
</comment>
<dbReference type="InterPro" id="IPR035929">
    <property type="entry name" value="CoaB-like_sf"/>
</dbReference>
<feature type="region of interest" description="Phosphopantothenate--cysteine ligase" evidence="3">
    <location>
        <begin position="195"/>
        <end position="397"/>
    </location>
</feature>
<dbReference type="Pfam" id="PF04127">
    <property type="entry name" value="DFP"/>
    <property type="match status" value="1"/>
</dbReference>
<dbReference type="Proteomes" id="UP000178759">
    <property type="component" value="Unassembled WGS sequence"/>
</dbReference>
<dbReference type="InterPro" id="IPR007085">
    <property type="entry name" value="DNA/pantothenate-metab_flavo_C"/>
</dbReference>
<feature type="binding site" evidence="3">
    <location>
        <position position="292"/>
    </location>
    <ligand>
        <name>CTP</name>
        <dbReference type="ChEBI" id="CHEBI:37563"/>
    </ligand>
</feature>
<keyword evidence="1 3" id="KW-0210">Decarboxylase</keyword>
<comment type="cofactor">
    <cofactor evidence="3">
        <name>FMN</name>
        <dbReference type="ChEBI" id="CHEBI:58210"/>
    </cofactor>
    <text evidence="3">Binds 1 FMN per subunit.</text>
</comment>
<dbReference type="GO" id="GO:0010181">
    <property type="term" value="F:FMN binding"/>
    <property type="evidence" value="ECO:0007669"/>
    <property type="project" value="UniProtKB-UniRule"/>
</dbReference>
<comment type="caution">
    <text evidence="7">The sequence shown here is derived from an EMBL/GenBank/DDBJ whole genome shotgun (WGS) entry which is preliminary data.</text>
</comment>
<evidence type="ECO:0000313" key="7">
    <source>
        <dbReference type="EMBL" id="OGG23661.1"/>
    </source>
</evidence>
<dbReference type="AlphaFoldDB" id="A0A1F6AG59"/>
<keyword evidence="2 3" id="KW-0456">Lyase</keyword>
<dbReference type="EMBL" id="MFJV01000001">
    <property type="protein sequence ID" value="OGG23661.1"/>
    <property type="molecule type" value="Genomic_DNA"/>
</dbReference>
<dbReference type="SUPFAM" id="SSF102645">
    <property type="entry name" value="CoaB-like"/>
    <property type="match status" value="1"/>
</dbReference>
<feature type="binding site" evidence="3">
    <location>
        <position position="283"/>
    </location>
    <ligand>
        <name>CTP</name>
        <dbReference type="ChEBI" id="CHEBI:37563"/>
    </ligand>
</feature>
<keyword evidence="3" id="KW-0511">Multifunctional enzyme</keyword>
<dbReference type="EC" id="4.1.1.36" evidence="3"/>
<comment type="catalytic activity">
    <reaction evidence="3 4">
        <text>(R)-4'-phosphopantothenate + L-cysteine + CTP = N-[(R)-4-phosphopantothenoyl]-L-cysteine + CMP + diphosphate + H(+)</text>
        <dbReference type="Rhea" id="RHEA:19397"/>
        <dbReference type="ChEBI" id="CHEBI:10986"/>
        <dbReference type="ChEBI" id="CHEBI:15378"/>
        <dbReference type="ChEBI" id="CHEBI:33019"/>
        <dbReference type="ChEBI" id="CHEBI:35235"/>
        <dbReference type="ChEBI" id="CHEBI:37563"/>
        <dbReference type="ChEBI" id="CHEBI:59458"/>
        <dbReference type="ChEBI" id="CHEBI:60377"/>
        <dbReference type="EC" id="6.3.2.5"/>
    </reaction>
</comment>
<accession>A0A1F6AG59</accession>
<dbReference type="Gene3D" id="3.40.50.10300">
    <property type="entry name" value="CoaB-like"/>
    <property type="match status" value="1"/>
</dbReference>
<proteinExistence type="inferred from homology"/>
<evidence type="ECO:0000256" key="3">
    <source>
        <dbReference type="HAMAP-Rule" id="MF_02225"/>
    </source>
</evidence>
<keyword evidence="3" id="KW-0460">Magnesium</keyword>
<feature type="domain" description="Flavoprotein" evidence="5">
    <location>
        <begin position="3"/>
        <end position="181"/>
    </location>
</feature>
<evidence type="ECO:0000256" key="2">
    <source>
        <dbReference type="ARBA" id="ARBA00023239"/>
    </source>
</evidence>
<comment type="function">
    <text evidence="4">Catalyzes two steps in the biosynthesis of coenzyme A. In the first step cysteine is conjugated to 4'-phosphopantothenate to form 4-phosphopantothenoylcysteine, in the latter compound is decarboxylated to form 4'-phosphopantotheine.</text>
</comment>
<evidence type="ECO:0000313" key="8">
    <source>
        <dbReference type="Proteomes" id="UP000178759"/>
    </source>
</evidence>
<comment type="caution">
    <text evidence="3">Lacks conserved residue(s) required for the propagation of feature annotation.</text>
</comment>
<feature type="binding site" evidence="3">
    <location>
        <position position="325"/>
    </location>
    <ligand>
        <name>CTP</name>
        <dbReference type="ChEBI" id="CHEBI:37563"/>
    </ligand>
</feature>
<gene>
    <name evidence="3" type="primary">coaBC</name>
    <name evidence="7" type="ORF">A3A79_00435</name>
</gene>
<feature type="binding site" evidence="3">
    <location>
        <position position="342"/>
    </location>
    <ligand>
        <name>CTP</name>
        <dbReference type="ChEBI" id="CHEBI:37563"/>
    </ligand>
</feature>
<feature type="region of interest" description="Phosphopantothenoylcysteine decarboxylase" evidence="3">
    <location>
        <begin position="1"/>
        <end position="194"/>
    </location>
</feature>
<dbReference type="GO" id="GO:0004633">
    <property type="term" value="F:phosphopantothenoylcysteine decarboxylase activity"/>
    <property type="evidence" value="ECO:0007669"/>
    <property type="project" value="UniProtKB-UniRule"/>
</dbReference>
<dbReference type="Gene3D" id="3.40.50.1950">
    <property type="entry name" value="Flavin prenyltransferase-like"/>
    <property type="match status" value="1"/>
</dbReference>
<dbReference type="GO" id="GO:0004632">
    <property type="term" value="F:phosphopantothenate--cysteine ligase activity"/>
    <property type="evidence" value="ECO:0007669"/>
    <property type="project" value="UniProtKB-UniRule"/>
</dbReference>
<reference evidence="7 8" key="1">
    <citation type="journal article" date="2016" name="Nat. Commun.">
        <title>Thousands of microbial genomes shed light on interconnected biogeochemical processes in an aquifer system.</title>
        <authorList>
            <person name="Anantharaman K."/>
            <person name="Brown C.T."/>
            <person name="Hug L.A."/>
            <person name="Sharon I."/>
            <person name="Castelle C.J."/>
            <person name="Probst A.J."/>
            <person name="Thomas B.C."/>
            <person name="Singh A."/>
            <person name="Wilkins M.J."/>
            <person name="Karaoz U."/>
            <person name="Brodie E.L."/>
            <person name="Williams K.H."/>
            <person name="Hubbard S.S."/>
            <person name="Banfield J.F."/>
        </authorList>
    </citation>
    <scope>NUCLEOTIDE SEQUENCE [LARGE SCALE GENOMIC DNA]</scope>
</reference>
<dbReference type="InterPro" id="IPR005252">
    <property type="entry name" value="CoaBC"/>
</dbReference>
<name>A0A1F6AG59_9BACT</name>
<dbReference type="PANTHER" id="PTHR14359:SF6">
    <property type="entry name" value="PHOSPHOPANTOTHENOYLCYSTEINE DECARBOXYLASE"/>
    <property type="match status" value="1"/>
</dbReference>
<dbReference type="STRING" id="1798392.A3A79_00435"/>
<dbReference type="SUPFAM" id="SSF52507">
    <property type="entry name" value="Homo-oligomeric flavin-containing Cys decarboxylases, HFCD"/>
    <property type="match status" value="1"/>
</dbReference>
<comment type="similarity">
    <text evidence="3 4">In the C-terminal section; belongs to the PPC synthetase family.</text>
</comment>
<feature type="domain" description="DNA/pantothenate metabolism flavoprotein C-terminal" evidence="6">
    <location>
        <begin position="190"/>
        <end position="394"/>
    </location>
</feature>
<protein>
    <recommendedName>
        <fullName evidence="3">Coenzyme A biosynthesis bifunctional protein CoaBC</fullName>
    </recommendedName>
    <alternativeName>
        <fullName evidence="3">DNA/pantothenate metabolism flavoprotein</fullName>
    </alternativeName>
    <alternativeName>
        <fullName evidence="3">Phosphopantothenoylcysteine synthetase/decarboxylase</fullName>
        <shortName evidence="3">PPCS-PPCDC</shortName>
    </alternativeName>
    <domain>
        <recommendedName>
            <fullName evidence="3">Phosphopantothenoylcysteine decarboxylase</fullName>
            <shortName evidence="3">PPC decarboxylase</shortName>
            <shortName evidence="3">PPC-DC</shortName>
            <ecNumber evidence="3">4.1.1.36</ecNumber>
        </recommendedName>
        <alternativeName>
            <fullName evidence="3">CoaC</fullName>
        </alternativeName>
    </domain>
    <domain>
        <recommendedName>
            <fullName evidence="3">Phosphopantothenate--cysteine ligase</fullName>
            <ecNumber evidence="3">6.3.2.5</ecNumber>
        </recommendedName>
        <alternativeName>
            <fullName evidence="3">CoaB</fullName>
        </alternativeName>
        <alternativeName>
            <fullName evidence="3">Phosphopantothenoylcysteine synthetase</fullName>
            <shortName evidence="3">PPC synthetase</shortName>
            <shortName evidence="3">PPC-S</shortName>
        </alternativeName>
    </domain>
</protein>
<dbReference type="EC" id="6.3.2.5" evidence="3"/>
<feature type="active site" description="Proton donor" evidence="3">
    <location>
        <position position="162"/>
    </location>
</feature>
<evidence type="ECO:0000256" key="1">
    <source>
        <dbReference type="ARBA" id="ARBA00022793"/>
    </source>
</evidence>
<comment type="pathway">
    <text evidence="3 4">Cofactor biosynthesis; coenzyme A biosynthesis; CoA from (R)-pantothenate: step 3/5.</text>
</comment>
<evidence type="ECO:0000259" key="6">
    <source>
        <dbReference type="Pfam" id="PF04127"/>
    </source>
</evidence>
<comment type="function">
    <text evidence="3">Catalyzes two sequential steps in the biosynthesis of coenzyme A. In the first step cysteine is conjugated to 4'-phosphopantothenate to form 4-phosphopantothenoylcysteine. In the second step the latter compound is decarboxylated to form 4'-phosphopantotheine.</text>
</comment>
<dbReference type="GO" id="GO:0015937">
    <property type="term" value="P:coenzyme A biosynthetic process"/>
    <property type="evidence" value="ECO:0007669"/>
    <property type="project" value="UniProtKB-UniRule"/>
</dbReference>
<dbReference type="NCBIfam" id="TIGR00521">
    <property type="entry name" value="coaBC_dfp"/>
    <property type="match status" value="1"/>
</dbReference>
<keyword evidence="3 4" id="KW-0288">FMN</keyword>
<comment type="pathway">
    <text evidence="3 4">Cofactor biosynthesis; coenzyme A biosynthesis; CoA from (R)-pantothenate: step 2/5.</text>
</comment>
<dbReference type="PANTHER" id="PTHR14359">
    <property type="entry name" value="HOMO-OLIGOMERIC FLAVIN CONTAINING CYS DECARBOXYLASE FAMILY"/>
    <property type="match status" value="1"/>
</dbReference>
<keyword evidence="3 4" id="KW-0285">Flavoprotein</keyword>
<comment type="cofactor">
    <cofactor evidence="3">
        <name>Mg(2+)</name>
        <dbReference type="ChEBI" id="CHEBI:18420"/>
    </cofactor>
</comment>
<evidence type="ECO:0000259" key="5">
    <source>
        <dbReference type="Pfam" id="PF02441"/>
    </source>
</evidence>
<dbReference type="HAMAP" id="MF_02225">
    <property type="entry name" value="CoaBC"/>
    <property type="match status" value="1"/>
</dbReference>
<keyword evidence="3" id="KW-0479">Metal-binding</keyword>